<comment type="caution">
    <text evidence="2">The sequence shown here is derived from an EMBL/GenBank/DDBJ whole genome shotgun (WGS) entry which is preliminary data.</text>
</comment>
<sequence length="95" mass="10004">MEGALPSAAEVDQAVLELRVLLNITPVQLDTAPGSALGSPSDRLLANLSRFIEGLDARRNIKVCPDLGVSQGRELGGSRDVTVVSPQGVEQPKKD</sequence>
<reference evidence="3" key="3">
    <citation type="submission" date="2022-01" db="EMBL/GenBank/DDBJ databases">
        <authorList>
            <person name="Rubenstein D.R."/>
        </authorList>
    </citation>
    <scope>NUCLEOTIDE SEQUENCE</scope>
    <source>
        <strain evidence="3">SS15</strain>
        <tissue evidence="3">Liver</tissue>
    </source>
</reference>
<evidence type="ECO:0000256" key="1">
    <source>
        <dbReference type="SAM" id="MobiDB-lite"/>
    </source>
</evidence>
<evidence type="ECO:0000313" key="2">
    <source>
        <dbReference type="EMBL" id="KAG0113677.1"/>
    </source>
</evidence>
<reference evidence="2" key="1">
    <citation type="submission" date="2020-10" db="EMBL/GenBank/DDBJ databases">
        <title>Feather gene expression reveals the developmental basis of iridescence in African starlings.</title>
        <authorList>
            <person name="Rubenstein D.R."/>
        </authorList>
    </citation>
    <scope>NUCLEOTIDE SEQUENCE</scope>
    <source>
        <strain evidence="2">SS15</strain>
        <tissue evidence="2">Liver</tissue>
    </source>
</reference>
<proteinExistence type="predicted"/>
<reference evidence="3 4" key="2">
    <citation type="journal article" date="2021" name="J. Hered.">
        <title>Feather Gene Expression Elucidates the Developmental Basis of Plumage Iridescence in African Starlings.</title>
        <authorList>
            <person name="Rubenstein D.R."/>
            <person name="Corvelo A."/>
            <person name="MacManes M.D."/>
            <person name="Maia R."/>
            <person name="Narzisi G."/>
            <person name="Rousaki A."/>
            <person name="Vandenabeele P."/>
            <person name="Shawkey M.D."/>
            <person name="Solomon J."/>
        </authorList>
    </citation>
    <scope>NUCLEOTIDE SEQUENCE [LARGE SCALE GENOMIC DNA]</scope>
    <source>
        <strain evidence="3">SS15</strain>
    </source>
</reference>
<dbReference type="EMBL" id="JADDUC020000030">
    <property type="protein sequence ID" value="KAI1230553.1"/>
    <property type="molecule type" value="Genomic_DNA"/>
</dbReference>
<keyword evidence="4" id="KW-1185">Reference proteome</keyword>
<feature type="region of interest" description="Disordered" evidence="1">
    <location>
        <begin position="75"/>
        <end position="95"/>
    </location>
</feature>
<evidence type="ECO:0000313" key="4">
    <source>
        <dbReference type="Proteomes" id="UP000618051"/>
    </source>
</evidence>
<name>A0A835NDJ7_9PASS</name>
<dbReference type="EMBL" id="JADDUC010000406">
    <property type="protein sequence ID" value="KAG0113677.1"/>
    <property type="molecule type" value="Genomic_DNA"/>
</dbReference>
<dbReference type="AlphaFoldDB" id="A0A835NDJ7"/>
<accession>A0A835NDJ7</accession>
<evidence type="ECO:0000313" key="3">
    <source>
        <dbReference type="EMBL" id="KAI1230553.1"/>
    </source>
</evidence>
<organism evidence="2">
    <name type="scientific">Lamprotornis superbus</name>
    <dbReference type="NCBI Taxonomy" id="245042"/>
    <lineage>
        <taxon>Eukaryota</taxon>
        <taxon>Metazoa</taxon>
        <taxon>Chordata</taxon>
        <taxon>Craniata</taxon>
        <taxon>Vertebrata</taxon>
        <taxon>Euteleostomi</taxon>
        <taxon>Archelosauria</taxon>
        <taxon>Archosauria</taxon>
        <taxon>Dinosauria</taxon>
        <taxon>Saurischia</taxon>
        <taxon>Theropoda</taxon>
        <taxon>Coelurosauria</taxon>
        <taxon>Aves</taxon>
        <taxon>Neognathae</taxon>
        <taxon>Neoaves</taxon>
        <taxon>Telluraves</taxon>
        <taxon>Australaves</taxon>
        <taxon>Passeriformes</taxon>
        <taxon>Sturnidae</taxon>
        <taxon>Lamprotornis</taxon>
    </lineage>
</organism>
<dbReference type="Proteomes" id="UP000618051">
    <property type="component" value="Unassembled WGS sequence"/>
</dbReference>
<gene>
    <name evidence="3" type="ORF">IHE44_0010016</name>
    <name evidence="2" type="ORF">IHE44_009977</name>
</gene>
<protein>
    <submittedName>
        <fullName evidence="2">Uncharacterized protein</fullName>
    </submittedName>
</protein>